<evidence type="ECO:0000256" key="1">
    <source>
        <dbReference type="SAM" id="Phobius"/>
    </source>
</evidence>
<dbReference type="Proteomes" id="UP000218615">
    <property type="component" value="Unassembled WGS sequence"/>
</dbReference>
<keyword evidence="1" id="KW-0812">Transmembrane</keyword>
<reference evidence="3" key="1">
    <citation type="submission" date="2017-06" db="EMBL/GenBank/DDBJ databases">
        <authorList>
            <person name="Cremers G."/>
        </authorList>
    </citation>
    <scope>NUCLEOTIDE SEQUENCE [LARGE SCALE GENOMIC DNA]</scope>
</reference>
<dbReference type="AlphaFoldDB" id="A0A284VMG0"/>
<dbReference type="EMBL" id="FZMP01000091">
    <property type="protein sequence ID" value="SNQ60444.1"/>
    <property type="molecule type" value="Genomic_DNA"/>
</dbReference>
<organism evidence="2 3">
    <name type="scientific">Candidatus Methanoperedens nitratireducens</name>
    <dbReference type="NCBI Taxonomy" id="1392998"/>
    <lineage>
        <taxon>Archaea</taxon>
        <taxon>Methanobacteriati</taxon>
        <taxon>Methanobacteriota</taxon>
        <taxon>Stenosarchaea group</taxon>
        <taxon>Methanomicrobia</taxon>
        <taxon>Methanosarcinales</taxon>
        <taxon>ANME-2 cluster</taxon>
        <taxon>Candidatus Methanoperedentaceae</taxon>
        <taxon>Candidatus Methanoperedens</taxon>
    </lineage>
</organism>
<evidence type="ECO:0000313" key="3">
    <source>
        <dbReference type="Proteomes" id="UP000218615"/>
    </source>
</evidence>
<evidence type="ECO:0000313" key="2">
    <source>
        <dbReference type="EMBL" id="SNQ60444.1"/>
    </source>
</evidence>
<protein>
    <submittedName>
        <fullName evidence="2">Uncharacterized protein</fullName>
    </submittedName>
</protein>
<gene>
    <name evidence="2" type="ORF">MNV_1800028</name>
</gene>
<keyword evidence="3" id="KW-1185">Reference proteome</keyword>
<keyword evidence="1" id="KW-1133">Transmembrane helix</keyword>
<accession>A0A284VMG0</accession>
<feature type="transmembrane region" description="Helical" evidence="1">
    <location>
        <begin position="6"/>
        <end position="23"/>
    </location>
</feature>
<proteinExistence type="predicted"/>
<name>A0A284VMG0_9EURY</name>
<dbReference type="RefSeq" id="WP_143311679.1">
    <property type="nucleotide sequence ID" value="NZ_FZMP01000091.1"/>
</dbReference>
<keyword evidence="1" id="KW-0472">Membrane</keyword>
<sequence length="247" mass="28764">MDWIIAIGIVGSLASIIGVPFLFRDSLMSSNIIRRAIFWLSNKSFFVKIKAVKKYPCFDYNTKAIERAILSCSRDNKKIINFKKIGKNYIQILYEGMQAPLYISFEPDIGNEEEPEEQEHCELPQELNISMRVLGEIEFKYRKDKNNKSYLKLMESLYKLIERESGNVVANYEKYTIDSTPCDFVYDWTKSKSEISNNTSIFIGDKVVQINTKSLASLYDIFKDNRIRYQNISLFLNPNIHKAEGRQ</sequence>